<evidence type="ECO:0000313" key="2">
    <source>
        <dbReference type="Proteomes" id="UP000824263"/>
    </source>
</evidence>
<reference evidence="1" key="1">
    <citation type="journal article" date="2021" name="PeerJ">
        <title>Extensive microbial diversity within the chicken gut microbiome revealed by metagenomics and culture.</title>
        <authorList>
            <person name="Gilroy R."/>
            <person name="Ravi A."/>
            <person name="Getino M."/>
            <person name="Pursley I."/>
            <person name="Horton D.L."/>
            <person name="Alikhan N.F."/>
            <person name="Baker D."/>
            <person name="Gharbi K."/>
            <person name="Hall N."/>
            <person name="Watson M."/>
            <person name="Adriaenssens E.M."/>
            <person name="Foster-Nyarko E."/>
            <person name="Jarju S."/>
            <person name="Secka A."/>
            <person name="Antonio M."/>
            <person name="Oren A."/>
            <person name="Chaudhuri R.R."/>
            <person name="La Ragione R."/>
            <person name="Hildebrand F."/>
            <person name="Pallen M.J."/>
        </authorList>
    </citation>
    <scope>NUCLEOTIDE SEQUENCE</scope>
    <source>
        <strain evidence="1">ChiSxjej1B13-11762</strain>
    </source>
</reference>
<dbReference type="InterPro" id="IPR036514">
    <property type="entry name" value="SGNH_hydro_sf"/>
</dbReference>
<keyword evidence="1" id="KW-0378">Hydrolase</keyword>
<name>A0A9D1UD75_9FIRM</name>
<accession>A0A9D1UD75</accession>
<dbReference type="GO" id="GO:0016787">
    <property type="term" value="F:hydrolase activity"/>
    <property type="evidence" value="ECO:0007669"/>
    <property type="project" value="UniProtKB-KW"/>
</dbReference>
<gene>
    <name evidence="1" type="ORF">H9873_04105</name>
</gene>
<dbReference type="AlphaFoldDB" id="A0A9D1UD75"/>
<proteinExistence type="predicted"/>
<reference evidence="1" key="2">
    <citation type="submission" date="2021-04" db="EMBL/GenBank/DDBJ databases">
        <authorList>
            <person name="Gilroy R."/>
        </authorList>
    </citation>
    <scope>NUCLEOTIDE SEQUENCE</scope>
    <source>
        <strain evidence="1">ChiSxjej1B13-11762</strain>
    </source>
</reference>
<sequence length="322" mass="36735">MGTFVAILLCIVLLLSQLAVRLVKEDGDLLLEGDKSIAGIQGEPKDTIDVLVVGDSESYTTVSPMQLWKEQGVPSYVCGQPGQEIQQSYYMLKTALKTQSPKVVLLETNVIYRYKGRASGLQLILDEMRSYYFPIFRFHDIWKPLLTGQRYPQVKYKGFQIRTGVKAYQGGAYMEETTKKKEIEKLNLYYMDKIIKLCQDKGAELLLYSGPSPINYDSAKHNGLAELAKKRGLSYLDLNMKLTELGIDWKTDTLDKGDHLNLSGAEKVTQYLGEYLTRVYELRDRRKEPGYESWHTEAERFEGETIPQLWQIRGDAGEDGKE</sequence>
<dbReference type="Proteomes" id="UP000824263">
    <property type="component" value="Unassembled WGS sequence"/>
</dbReference>
<dbReference type="EMBL" id="DXGF01000075">
    <property type="protein sequence ID" value="HIW83487.1"/>
    <property type="molecule type" value="Genomic_DNA"/>
</dbReference>
<protein>
    <submittedName>
        <fullName evidence="1">SGNH/GDSL hydrolase family protein</fullName>
    </submittedName>
</protein>
<comment type="caution">
    <text evidence="1">The sequence shown here is derived from an EMBL/GenBank/DDBJ whole genome shotgun (WGS) entry which is preliminary data.</text>
</comment>
<organism evidence="1 2">
    <name type="scientific">Candidatus Dorea gallistercoris</name>
    <dbReference type="NCBI Taxonomy" id="2838542"/>
    <lineage>
        <taxon>Bacteria</taxon>
        <taxon>Bacillati</taxon>
        <taxon>Bacillota</taxon>
        <taxon>Clostridia</taxon>
        <taxon>Lachnospirales</taxon>
        <taxon>Lachnospiraceae</taxon>
        <taxon>Dorea</taxon>
    </lineage>
</organism>
<dbReference type="SUPFAM" id="SSF52266">
    <property type="entry name" value="SGNH hydrolase"/>
    <property type="match status" value="1"/>
</dbReference>
<evidence type="ECO:0000313" key="1">
    <source>
        <dbReference type="EMBL" id="HIW83487.1"/>
    </source>
</evidence>
<dbReference type="Gene3D" id="3.40.50.1110">
    <property type="entry name" value="SGNH hydrolase"/>
    <property type="match status" value="1"/>
</dbReference>